<protein>
    <recommendedName>
        <fullName evidence="1">TonB C-terminal domain-containing protein</fullName>
    </recommendedName>
</protein>
<organism evidence="2 3">
    <name type="scientific">Neptunitalea lumnitzerae</name>
    <dbReference type="NCBI Taxonomy" id="2965509"/>
    <lineage>
        <taxon>Bacteria</taxon>
        <taxon>Pseudomonadati</taxon>
        <taxon>Bacteroidota</taxon>
        <taxon>Flavobacteriia</taxon>
        <taxon>Flavobacteriales</taxon>
        <taxon>Flavobacteriaceae</taxon>
        <taxon>Neptunitalea</taxon>
    </lineage>
</organism>
<dbReference type="SUPFAM" id="SSF74653">
    <property type="entry name" value="TolA/TonB C-terminal domain"/>
    <property type="match status" value="1"/>
</dbReference>
<evidence type="ECO:0000259" key="1">
    <source>
        <dbReference type="PROSITE" id="PS52015"/>
    </source>
</evidence>
<feature type="domain" description="TonB C-terminal" evidence="1">
    <location>
        <begin position="239"/>
        <end position="328"/>
    </location>
</feature>
<sequence>MLLTGFESFSQKFVGEVQYLKMDKNQETTKLPIYKRVFADKAVNKTVTFKDFYIAIGNDYLECEGTVDKRGRYIDTLKTYYRNGNLKEWIFYESGMKQGRYEQFYEEGPLKKVGFYVDDQKEGTFTSYHENGLVSGTYVMKEDKFVKQMSAFLENGDPSKKVYHLDETRDSIVFFKNVGEIQFVRVDGFNNTYKEKFYYDSGAVSWIYYHDENDKLIRSEGFDEKGSSYKSPIEIDKKDFKSALDEHVKNTFAYPDFLRNANLSSRTYVNFTIYPDGTVEVLDATSDAHPGFEEEAKRIIRLFKYKPFTLRNESEKVTFSYPIVFRLN</sequence>
<comment type="caution">
    <text evidence="2">The sequence shown here is derived from an EMBL/GenBank/DDBJ whole genome shotgun (WGS) entry which is preliminary data.</text>
</comment>
<dbReference type="Pfam" id="PF03544">
    <property type="entry name" value="TonB_C"/>
    <property type="match status" value="1"/>
</dbReference>
<evidence type="ECO:0000313" key="3">
    <source>
        <dbReference type="Proteomes" id="UP001143543"/>
    </source>
</evidence>
<dbReference type="Gene3D" id="3.90.930.1">
    <property type="match status" value="1"/>
</dbReference>
<dbReference type="EMBL" id="BRVO01000001">
    <property type="protein sequence ID" value="GLB48168.1"/>
    <property type="molecule type" value="Genomic_DNA"/>
</dbReference>
<dbReference type="SUPFAM" id="SSF82185">
    <property type="entry name" value="Histone H3 K4-specific methyltransferase SET7/9 N-terminal domain"/>
    <property type="match status" value="1"/>
</dbReference>
<reference evidence="2" key="1">
    <citation type="submission" date="2022-07" db="EMBL/GenBank/DDBJ databases">
        <title>Taxonomy of Novel Oxalotrophic and Methylotrophic Bacteria.</title>
        <authorList>
            <person name="Sahin N."/>
            <person name="Tani A."/>
        </authorList>
    </citation>
    <scope>NUCLEOTIDE SEQUENCE</scope>
    <source>
        <strain evidence="2">Y10</strain>
    </source>
</reference>
<gene>
    <name evidence="2" type="ORF">Y10_05360</name>
</gene>
<keyword evidence="3" id="KW-1185">Reference proteome</keyword>
<proteinExistence type="predicted"/>
<dbReference type="Proteomes" id="UP001143543">
    <property type="component" value="Unassembled WGS sequence"/>
</dbReference>
<dbReference type="Gene3D" id="3.30.1150.10">
    <property type="match status" value="1"/>
</dbReference>
<evidence type="ECO:0000313" key="2">
    <source>
        <dbReference type="EMBL" id="GLB48168.1"/>
    </source>
</evidence>
<name>A0ABQ5MFK7_9FLAO</name>
<accession>A0ABQ5MFK7</accession>
<dbReference type="PROSITE" id="PS52015">
    <property type="entry name" value="TONB_CTD"/>
    <property type="match status" value="1"/>
</dbReference>
<dbReference type="InterPro" id="IPR037682">
    <property type="entry name" value="TonB_C"/>
</dbReference>